<accession>A0A9N9B0H2</accession>
<evidence type="ECO:0000313" key="3">
    <source>
        <dbReference type="Proteomes" id="UP000789831"/>
    </source>
</evidence>
<keyword evidence="3" id="KW-1185">Reference proteome</keyword>
<dbReference type="Proteomes" id="UP000789831">
    <property type="component" value="Unassembled WGS sequence"/>
</dbReference>
<dbReference type="EMBL" id="CAJVPL010001005">
    <property type="protein sequence ID" value="CAG8546348.1"/>
    <property type="molecule type" value="Genomic_DNA"/>
</dbReference>
<gene>
    <name evidence="2" type="ORF">AGERDE_LOCUS6439</name>
</gene>
<dbReference type="AlphaFoldDB" id="A0A9N9B0H2"/>
<evidence type="ECO:0000256" key="1">
    <source>
        <dbReference type="SAM" id="MobiDB-lite"/>
    </source>
</evidence>
<reference evidence="2" key="1">
    <citation type="submission" date="2021-06" db="EMBL/GenBank/DDBJ databases">
        <authorList>
            <person name="Kallberg Y."/>
            <person name="Tangrot J."/>
            <person name="Rosling A."/>
        </authorList>
    </citation>
    <scope>NUCLEOTIDE SEQUENCE</scope>
    <source>
        <strain evidence="2">MT106</strain>
    </source>
</reference>
<feature type="region of interest" description="Disordered" evidence="1">
    <location>
        <begin position="16"/>
        <end position="58"/>
    </location>
</feature>
<sequence length="275" mass="30521">MSSEIEEPVEIVDSYLKNGTSPNSYNRINNINRLTTSPPIPQPNALSRSQPQRFGVSPRNLAVSPNGKFPGPNSYGSLEPTAEAVYLDIPKEKKAEIVKKHLVTSDDLARSAEANGSYIEPTFSTSIQLPGGDATHEVYKWHQDVETEPLKRTRSKSLYLPRPESSDPQISNIRQPGGFRRHYVSMKAQQEGKEPPNFFTENFIDFLTMYGHFAGEDLSDDEDELAFADYEEVVSEESPLIQMPGEVHGTASPSKAVFLLLKSFVGTGVMFLPKA</sequence>
<feature type="compositionally biased region" description="Polar residues" evidence="1">
    <location>
        <begin position="17"/>
        <end position="37"/>
    </location>
</feature>
<evidence type="ECO:0000313" key="2">
    <source>
        <dbReference type="EMBL" id="CAG8546348.1"/>
    </source>
</evidence>
<organism evidence="2 3">
    <name type="scientific">Ambispora gerdemannii</name>
    <dbReference type="NCBI Taxonomy" id="144530"/>
    <lineage>
        <taxon>Eukaryota</taxon>
        <taxon>Fungi</taxon>
        <taxon>Fungi incertae sedis</taxon>
        <taxon>Mucoromycota</taxon>
        <taxon>Glomeromycotina</taxon>
        <taxon>Glomeromycetes</taxon>
        <taxon>Archaeosporales</taxon>
        <taxon>Ambisporaceae</taxon>
        <taxon>Ambispora</taxon>
    </lineage>
</organism>
<proteinExistence type="predicted"/>
<protein>
    <submittedName>
        <fullName evidence="2">7871_t:CDS:1</fullName>
    </submittedName>
</protein>
<name>A0A9N9B0H2_9GLOM</name>
<comment type="caution">
    <text evidence="2">The sequence shown here is derived from an EMBL/GenBank/DDBJ whole genome shotgun (WGS) entry which is preliminary data.</text>
</comment>
<dbReference type="OrthoDB" id="1684102at2759"/>